<name>F4WTQ1_ACREC</name>
<dbReference type="AlphaFoldDB" id="F4WTQ1"/>
<sequence length="194" mass="21874">MASVPRVISILHTAGNKINRENRELKRSYPAEVKFHKLSRRDNSPRSTGNYSPFAAYLAKSRDRSSGSINYLYLRGHCRTLQPNGGRWTSPPVYSTWFRNLTIEGKRGKEKKENEKEEATGRTAVLCSRNLRKGKASLGNEAPQYDNAIMFPVPHFPGSAPNPCFRLPQPPCPLFNRDFAIVLGADCYFARALT</sequence>
<gene>
    <name evidence="1" type="ORF">G5I_09200</name>
</gene>
<dbReference type="Proteomes" id="UP000007755">
    <property type="component" value="Unassembled WGS sequence"/>
</dbReference>
<protein>
    <submittedName>
        <fullName evidence="1">Uncharacterized protein</fullName>
    </submittedName>
</protein>
<accession>F4WTQ1</accession>
<reference evidence="1" key="1">
    <citation type="submission" date="2011-02" db="EMBL/GenBank/DDBJ databases">
        <title>The genome of the leaf-cutting ant Acromyrmex echinatior suggests key adaptations to social evolution and fungus farming.</title>
        <authorList>
            <person name="Nygaard S."/>
            <person name="Zhang G."/>
        </authorList>
    </citation>
    <scope>NUCLEOTIDE SEQUENCE</scope>
</reference>
<dbReference type="InParanoid" id="F4WTQ1"/>
<dbReference type="EMBL" id="GL888341">
    <property type="protein sequence ID" value="EGI62416.1"/>
    <property type="molecule type" value="Genomic_DNA"/>
</dbReference>
<organism evidence="2">
    <name type="scientific">Acromyrmex echinatior</name>
    <name type="common">Panamanian leafcutter ant</name>
    <name type="synonym">Acromyrmex octospinosus echinatior</name>
    <dbReference type="NCBI Taxonomy" id="103372"/>
    <lineage>
        <taxon>Eukaryota</taxon>
        <taxon>Metazoa</taxon>
        <taxon>Ecdysozoa</taxon>
        <taxon>Arthropoda</taxon>
        <taxon>Hexapoda</taxon>
        <taxon>Insecta</taxon>
        <taxon>Pterygota</taxon>
        <taxon>Neoptera</taxon>
        <taxon>Endopterygota</taxon>
        <taxon>Hymenoptera</taxon>
        <taxon>Apocrita</taxon>
        <taxon>Aculeata</taxon>
        <taxon>Formicoidea</taxon>
        <taxon>Formicidae</taxon>
        <taxon>Myrmicinae</taxon>
        <taxon>Acromyrmex</taxon>
    </lineage>
</organism>
<evidence type="ECO:0000313" key="2">
    <source>
        <dbReference type="Proteomes" id="UP000007755"/>
    </source>
</evidence>
<evidence type="ECO:0000313" key="1">
    <source>
        <dbReference type="EMBL" id="EGI62416.1"/>
    </source>
</evidence>
<proteinExistence type="predicted"/>
<keyword evidence="2" id="KW-1185">Reference proteome</keyword>